<dbReference type="Gene3D" id="3.30.710.10">
    <property type="entry name" value="Potassium Channel Kv1.1, Chain A"/>
    <property type="match status" value="1"/>
</dbReference>
<evidence type="ECO:0000313" key="4">
    <source>
        <dbReference type="Proteomes" id="UP000261640"/>
    </source>
</evidence>
<feature type="domain" description="BTB" evidence="2">
    <location>
        <begin position="78"/>
        <end position="127"/>
    </location>
</feature>
<dbReference type="Proteomes" id="UP000261640">
    <property type="component" value="Unplaced"/>
</dbReference>
<accession>A0A7N8WZL6</accession>
<dbReference type="GeneTree" id="ENSGT00940000177783"/>
<protein>
    <recommendedName>
        <fullName evidence="2">BTB domain-containing protein</fullName>
    </recommendedName>
</protein>
<evidence type="ECO:0000313" key="3">
    <source>
        <dbReference type="Ensembl" id="ENSMAMP00000044842.1"/>
    </source>
</evidence>
<evidence type="ECO:0000256" key="1">
    <source>
        <dbReference type="SAM" id="MobiDB-lite"/>
    </source>
</evidence>
<feature type="compositionally biased region" description="Basic and acidic residues" evidence="1">
    <location>
        <begin position="13"/>
        <end position="24"/>
    </location>
</feature>
<dbReference type="AlphaFoldDB" id="A0A7N8WZL6"/>
<dbReference type="InterPro" id="IPR000210">
    <property type="entry name" value="BTB/POZ_dom"/>
</dbReference>
<sequence>MQPDILEKQNTSKQDDSMGLKHMPDSKANHIPHLTSSTLLKDPGLFSYILPSYSNILFSHLHRLQEDGLLLDWEKAQCLTPVGLRAVLDFAYCGYVAMDLRKEGLMEEVLNACRYLEMQRLMQKCTAPTATSAATELDKSLMVIRDMWQRGVGCDVTIQAESGERYAGKKQDNPPHNKINHSLL</sequence>
<proteinExistence type="predicted"/>
<dbReference type="Pfam" id="PF00651">
    <property type="entry name" value="BTB"/>
    <property type="match status" value="1"/>
</dbReference>
<organism evidence="3 4">
    <name type="scientific">Mastacembelus armatus</name>
    <name type="common">zig-zag eel</name>
    <dbReference type="NCBI Taxonomy" id="205130"/>
    <lineage>
        <taxon>Eukaryota</taxon>
        <taxon>Metazoa</taxon>
        <taxon>Chordata</taxon>
        <taxon>Craniata</taxon>
        <taxon>Vertebrata</taxon>
        <taxon>Euteleostomi</taxon>
        <taxon>Actinopterygii</taxon>
        <taxon>Neopterygii</taxon>
        <taxon>Teleostei</taxon>
        <taxon>Neoteleostei</taxon>
        <taxon>Acanthomorphata</taxon>
        <taxon>Anabantaria</taxon>
        <taxon>Synbranchiformes</taxon>
        <taxon>Mastacembelidae</taxon>
        <taxon>Mastacembelus</taxon>
    </lineage>
</organism>
<dbReference type="Ensembl" id="ENSMAMT00000058388.1">
    <property type="protein sequence ID" value="ENSMAMP00000044842.1"/>
    <property type="gene ID" value="ENSMAMG00000027634.1"/>
</dbReference>
<name>A0A7N8WZL6_9TELE</name>
<evidence type="ECO:0000259" key="2">
    <source>
        <dbReference type="Pfam" id="PF00651"/>
    </source>
</evidence>
<reference evidence="3" key="1">
    <citation type="submission" date="2025-08" db="UniProtKB">
        <authorList>
            <consortium name="Ensembl"/>
        </authorList>
    </citation>
    <scope>IDENTIFICATION</scope>
</reference>
<keyword evidence="4" id="KW-1185">Reference proteome</keyword>
<feature type="region of interest" description="Disordered" evidence="1">
    <location>
        <begin position="165"/>
        <end position="184"/>
    </location>
</feature>
<dbReference type="InterPro" id="IPR011333">
    <property type="entry name" value="SKP1/BTB/POZ_sf"/>
</dbReference>
<feature type="region of interest" description="Disordered" evidence="1">
    <location>
        <begin position="1"/>
        <end position="24"/>
    </location>
</feature>
<dbReference type="InParanoid" id="A0A7N8WZL6"/>
<reference evidence="3" key="2">
    <citation type="submission" date="2025-09" db="UniProtKB">
        <authorList>
            <consortium name="Ensembl"/>
        </authorList>
    </citation>
    <scope>IDENTIFICATION</scope>
</reference>
<feature type="compositionally biased region" description="Basic and acidic residues" evidence="1">
    <location>
        <begin position="165"/>
        <end position="175"/>
    </location>
</feature>